<dbReference type="EMBL" id="JH767184">
    <property type="protein sequence ID" value="EQC29357.1"/>
    <property type="molecule type" value="Genomic_DNA"/>
</dbReference>
<reference evidence="2 3" key="1">
    <citation type="submission" date="2012-04" db="EMBL/GenBank/DDBJ databases">
        <title>The Genome Sequence of Saprolegnia declina VS20.</title>
        <authorList>
            <consortium name="The Broad Institute Genome Sequencing Platform"/>
            <person name="Russ C."/>
            <person name="Nusbaum C."/>
            <person name="Tyler B."/>
            <person name="van West P."/>
            <person name="Dieguez-Uribeondo J."/>
            <person name="de Bruijn I."/>
            <person name="Tripathy S."/>
            <person name="Jiang R."/>
            <person name="Young S.K."/>
            <person name="Zeng Q."/>
            <person name="Gargeya S."/>
            <person name="Fitzgerald M."/>
            <person name="Haas B."/>
            <person name="Abouelleil A."/>
            <person name="Alvarado L."/>
            <person name="Arachchi H.M."/>
            <person name="Berlin A."/>
            <person name="Chapman S.B."/>
            <person name="Goldberg J."/>
            <person name="Griggs A."/>
            <person name="Gujja S."/>
            <person name="Hansen M."/>
            <person name="Howarth C."/>
            <person name="Imamovic A."/>
            <person name="Larimer J."/>
            <person name="McCowen C."/>
            <person name="Montmayeur A."/>
            <person name="Murphy C."/>
            <person name="Neiman D."/>
            <person name="Pearson M."/>
            <person name="Priest M."/>
            <person name="Roberts A."/>
            <person name="Saif S."/>
            <person name="Shea T."/>
            <person name="Sisk P."/>
            <person name="Sykes S."/>
            <person name="Wortman J."/>
            <person name="Nusbaum C."/>
            <person name="Birren B."/>
        </authorList>
    </citation>
    <scope>NUCLEOTIDE SEQUENCE [LARGE SCALE GENOMIC DNA]</scope>
    <source>
        <strain evidence="2 3">VS20</strain>
    </source>
</reference>
<evidence type="ECO:0000313" key="2">
    <source>
        <dbReference type="EMBL" id="EQC29357.1"/>
    </source>
</evidence>
<feature type="compositionally biased region" description="Low complexity" evidence="1">
    <location>
        <begin position="199"/>
        <end position="209"/>
    </location>
</feature>
<dbReference type="VEuPathDB" id="FungiDB:SDRG_12821"/>
<sequence length="274" mass="31057">MATTREAQAMAVAEDDSMQGLPWVLYHDSASNMPCYVNSVTQDVLWGLPLESETHTIYRVARAVSRDHPRRRRAMSLPDLRRSITHHTYGRIDLSLQLVQATKAKVEKDRVDPKAPALHEKARAYLTIAHLHCDYMTRFYHENGTDYSNEKYRHLHAFRLPPYGSSSTQQEMEPSSLYQSIVSSAHYRSFVGKIENDTASAPSAGPSPAMEGNKRILDDPQIVEAPRHRQKKRLSAKAKRAQYHARRLDNDIIGASRDVDNNQEDFSCMAALPA</sequence>
<organism evidence="2 3">
    <name type="scientific">Saprolegnia diclina (strain VS20)</name>
    <dbReference type="NCBI Taxonomy" id="1156394"/>
    <lineage>
        <taxon>Eukaryota</taxon>
        <taxon>Sar</taxon>
        <taxon>Stramenopiles</taxon>
        <taxon>Oomycota</taxon>
        <taxon>Saprolegniomycetes</taxon>
        <taxon>Saprolegniales</taxon>
        <taxon>Saprolegniaceae</taxon>
        <taxon>Saprolegnia</taxon>
    </lineage>
</organism>
<dbReference type="AlphaFoldDB" id="T0RHR7"/>
<dbReference type="OMA" id="TRFYHEN"/>
<dbReference type="InParanoid" id="T0RHR7"/>
<dbReference type="OrthoDB" id="71676at2759"/>
<dbReference type="Proteomes" id="UP000030762">
    <property type="component" value="Unassembled WGS sequence"/>
</dbReference>
<proteinExistence type="predicted"/>
<dbReference type="GeneID" id="19953548"/>
<dbReference type="RefSeq" id="XP_008617124.1">
    <property type="nucleotide sequence ID" value="XM_008618902.1"/>
</dbReference>
<name>T0RHR7_SAPDV</name>
<feature type="compositionally biased region" description="Basic residues" evidence="1">
    <location>
        <begin position="228"/>
        <end position="243"/>
    </location>
</feature>
<evidence type="ECO:0000256" key="1">
    <source>
        <dbReference type="SAM" id="MobiDB-lite"/>
    </source>
</evidence>
<accession>T0RHR7</accession>
<evidence type="ECO:0000313" key="3">
    <source>
        <dbReference type="Proteomes" id="UP000030762"/>
    </source>
</evidence>
<keyword evidence="3" id="KW-1185">Reference proteome</keyword>
<evidence type="ECO:0008006" key="4">
    <source>
        <dbReference type="Google" id="ProtNLM"/>
    </source>
</evidence>
<feature type="region of interest" description="Disordered" evidence="1">
    <location>
        <begin position="198"/>
        <end position="243"/>
    </location>
</feature>
<gene>
    <name evidence="2" type="ORF">SDRG_12821</name>
</gene>
<protein>
    <recommendedName>
        <fullName evidence="4">WW domain-containing protein</fullName>
    </recommendedName>
</protein>